<organism evidence="1 2">
    <name type="scientific">Galleria mellonella</name>
    <name type="common">Greater wax moth</name>
    <dbReference type="NCBI Taxonomy" id="7137"/>
    <lineage>
        <taxon>Eukaryota</taxon>
        <taxon>Metazoa</taxon>
        <taxon>Ecdysozoa</taxon>
        <taxon>Arthropoda</taxon>
        <taxon>Hexapoda</taxon>
        <taxon>Insecta</taxon>
        <taxon>Pterygota</taxon>
        <taxon>Neoptera</taxon>
        <taxon>Endopterygota</taxon>
        <taxon>Lepidoptera</taxon>
        <taxon>Glossata</taxon>
        <taxon>Ditrysia</taxon>
        <taxon>Pyraloidea</taxon>
        <taxon>Pyralidae</taxon>
        <taxon>Galleriinae</taxon>
        <taxon>Galleria</taxon>
    </lineage>
</organism>
<dbReference type="PANTHER" id="PTHR47331">
    <property type="entry name" value="PHD-TYPE DOMAIN-CONTAINING PROTEIN"/>
    <property type="match status" value="1"/>
</dbReference>
<dbReference type="Pfam" id="PF03564">
    <property type="entry name" value="DUF1759"/>
    <property type="match status" value="1"/>
</dbReference>
<evidence type="ECO:0000313" key="1">
    <source>
        <dbReference type="Proteomes" id="UP001652740"/>
    </source>
</evidence>
<gene>
    <name evidence="2" type="primary">LOC128202320</name>
</gene>
<dbReference type="InterPro" id="IPR008042">
    <property type="entry name" value="Retrotrans_Pao"/>
</dbReference>
<dbReference type="InterPro" id="IPR005312">
    <property type="entry name" value="DUF1759"/>
</dbReference>
<dbReference type="PANTHER" id="PTHR47331:SF5">
    <property type="entry name" value="RIBONUCLEASE H"/>
    <property type="match status" value="1"/>
</dbReference>
<reference evidence="2" key="1">
    <citation type="submission" date="2025-08" db="UniProtKB">
        <authorList>
            <consortium name="RefSeq"/>
        </authorList>
    </citation>
    <scope>IDENTIFICATION</scope>
    <source>
        <tissue evidence="2">Whole larvae</tissue>
    </source>
</reference>
<keyword evidence="1" id="KW-1185">Reference proteome</keyword>
<name>A0ABM3N3N9_GALME</name>
<dbReference type="Proteomes" id="UP001652740">
    <property type="component" value="Unplaced"/>
</dbReference>
<protein>
    <submittedName>
        <fullName evidence="2">Uncharacterized protein LOC128202320</fullName>
    </submittedName>
</protein>
<dbReference type="Pfam" id="PF05380">
    <property type="entry name" value="Peptidase_A17"/>
    <property type="match status" value="1"/>
</dbReference>
<proteinExistence type="predicted"/>
<sequence>MTEDIRSRITMLLDNSNKIVKLLTNTKKCARAKITRGYLDARLEMLCEYWSSYNKQYEYITTTYSESDVKPYNLDLEENYNSTEEAYLDLKTWIKDWLYEHETKSIQTDDNNTITIASSSHSRPHLPPIPLPVFSGDYNDWISYRDLYISLIHNNNSLSKIEKHHYLKSSLTGEAAELLKNFTLTESNYLDAWKKLEERYDNKRIIVNNILNRLLSQKKLAGESTKGLKELLDTTSQCLDSLKNLNICISNWDAILVYVIVGKLDSESHKLWEQSLGNSIEIPTYADLASFLENRFRTLEMISSTQVKELSKKIYTPQKFTSVKTYVTEVNSTCTYCSQNHYICHCKKFATLTVSERQHFIKTNNICFNCLIKSHSVKQCRQSTTCKKCGRRHHTLLHLTTLNKPEIITERNESVQSPSTSCHTANTKPETNNKQVILPTAQIKVKAKNGSTYVLRALVDQGSQASFVTEAAVQLLNLDRTPVIGKVTGISNSQEVTTNSMVTLTIHCKNPSLSRIEVNAYILRKLTSLLPSREFPQGTWPSSMQLDLADPDFHKPSPIDVLLGADVHAHIILDGMHKHNTLVALNSRLGWLLSGSVSQTDTQEHNVTVAHTKLEVNQLLRQFWEIEEHVPHKKPMSTSELQCEEHYKDTYTRNDDGRYINCLPFKEFLSTSLGNSQTLAINRLQQMEKRFLHKPEFRSQYSNFMDEYLSHEHMEMIPENELNTNKNIYYLPHHAVLRPLSLSTKLRVVFDGSAEPANEKSINDELFIGPHLLQNIRYFITRWKQHKICLFVDIQKSIHRQILVSKKDIDLQRVVWRESLNVPNEEDRLLTVTCVWSCVPFLAIRTLHQLAEDECGEFSKEFEIVKEDFYMDDLLTAPSIIVLKIFMQKLWLAALDWDEELSLEVKTEWFTYLDKCSHMQIIPFPRWLSIFNTTTRVELHGFNDASCAAYAAVVYIRVWNAKDVNVHLVFAKTRVASVKQVTLPRLVVLFILAKMLSSLKTVLRIQNNCVFTWTDSTIVLTWLRKTPGTWTTFVANRTAEILTIANSSQCRYIDTFNNPANLSLRGLNPNDLRQSKLWSNGTDFLSQPDDIVNNDIDIPEIDLEVKTKVK</sequence>
<evidence type="ECO:0000313" key="2">
    <source>
        <dbReference type="RefSeq" id="XP_052758186.1"/>
    </source>
</evidence>
<accession>A0ABM3N3N9</accession>
<dbReference type="GeneID" id="128202320"/>
<dbReference type="RefSeq" id="XP_052758186.1">
    <property type="nucleotide sequence ID" value="XM_052902226.1"/>
</dbReference>
<feature type="non-terminal residue" evidence="2">
    <location>
        <position position="1110"/>
    </location>
</feature>